<proteinExistence type="predicted"/>
<protein>
    <submittedName>
        <fullName evidence="1">Putative secreted protein</fullName>
    </submittedName>
</protein>
<evidence type="ECO:0000313" key="1">
    <source>
        <dbReference type="EMBL" id="MBW70989.1"/>
    </source>
</evidence>
<organism evidence="1">
    <name type="scientific">Anopheles darlingi</name>
    <name type="common">Mosquito</name>
    <dbReference type="NCBI Taxonomy" id="43151"/>
    <lineage>
        <taxon>Eukaryota</taxon>
        <taxon>Metazoa</taxon>
        <taxon>Ecdysozoa</taxon>
        <taxon>Arthropoda</taxon>
        <taxon>Hexapoda</taxon>
        <taxon>Insecta</taxon>
        <taxon>Pterygota</taxon>
        <taxon>Neoptera</taxon>
        <taxon>Endopterygota</taxon>
        <taxon>Diptera</taxon>
        <taxon>Nematocera</taxon>
        <taxon>Culicoidea</taxon>
        <taxon>Culicidae</taxon>
        <taxon>Anophelinae</taxon>
        <taxon>Anopheles</taxon>
    </lineage>
</organism>
<sequence>MIYGLRLTTNWRTAAAAGGLVTGVARVELGQNRGRDTLEHLLREDTQQLPADVERFEHGTVLVVALRDEVLLELGQELQVQQIVGRQGFLTDHSLHGLHVLTDGVASVQLVGHIRVILARHALTDGGLHQTRQRRQHVDRRIDLSVVQLTIDVDLTLGNVTGQIGNRMGDIVVRHSQNGDLGDRTVAALDTSGTLVDGGQIGVHVTGETTTSGYLLTGSRHLTQSLSVRGHVSQDDQHVLLALIGQELGSRQRQTGRNDTLDGRIVGQVQEQAHVLHGTVLFEVLLEESGRLHVHTHSGEHDGKVVLVLIQHRLTRLLHQTGLTTDLGSDFVVRQTGSREDGNLLSTGDRVHHIDGRDTGLNHFLGVDTGPRVDRLTLDVKEIFGQNWRTLVDGLTGAVEYTAQHVLRHWRSQNVTGELAHRVLRIDTGRTLEHLYDGLRAAHFQDLSGADGAIAQPQLHNFGELRELHLIQNDQRSVDTGYGFVHQSRLGDEISRNG</sequence>
<dbReference type="EMBL" id="GGFL01006811">
    <property type="protein sequence ID" value="MBW70989.1"/>
    <property type="molecule type" value="Transcribed_RNA"/>
</dbReference>
<reference evidence="1" key="1">
    <citation type="submission" date="2018-01" db="EMBL/GenBank/DDBJ databases">
        <title>An insight into the sialome of Amazonian anophelines.</title>
        <authorList>
            <person name="Ribeiro J.M."/>
            <person name="Scarpassa V."/>
            <person name="Calvo E."/>
        </authorList>
    </citation>
    <scope>NUCLEOTIDE SEQUENCE</scope>
</reference>
<accession>A0A2M4D0C4</accession>
<dbReference type="AlphaFoldDB" id="A0A2M4D0C4"/>
<name>A0A2M4D0C4_ANODA</name>